<evidence type="ECO:0000313" key="11">
    <source>
        <dbReference type="EMBL" id="KKO08296.1"/>
    </source>
</evidence>
<accession>A0A0F9VT82</accession>
<comment type="caution">
    <text evidence="11">The sequence shown here is derived from an EMBL/GenBank/DDBJ whole genome shotgun (WGS) entry which is preliminary data.</text>
</comment>
<dbReference type="AlphaFoldDB" id="A0A0F9VT82"/>
<evidence type="ECO:0000256" key="2">
    <source>
        <dbReference type="ARBA" id="ARBA00010442"/>
    </source>
</evidence>
<keyword evidence="5 9" id="KW-0812">Transmembrane</keyword>
<keyword evidence="7 9" id="KW-1133">Transmembrane helix</keyword>
<dbReference type="EMBL" id="LAZR01000010">
    <property type="protein sequence ID" value="KKO08296.1"/>
    <property type="molecule type" value="Genomic_DNA"/>
</dbReference>
<evidence type="ECO:0000256" key="1">
    <source>
        <dbReference type="ARBA" id="ARBA00004651"/>
    </source>
</evidence>
<dbReference type="GO" id="GO:0005886">
    <property type="term" value="C:plasma membrane"/>
    <property type="evidence" value="ECO:0007669"/>
    <property type="project" value="UniProtKB-SubCell"/>
</dbReference>
<sequence>MDLPDRDLRRVTGFNKCIANANKNTYHSRLKFYLEHPVSTEATSDASGEAVTTASTLPADPNTAATMVDPTQLPAEPMVNGLHDTTVAATPLIETLQGWLVVGGPVVWILLAMSIVALTILLIKLWQFNLPRPEGARAVTRSLSLWHKGESEAAIEQLNTRQTVPAVLLLTMRGLRNGTDQALLREEIQRVATYRLNQLKMLLRPLEVIANLAPLLGLLGTVLGMIEAFQQMESAGSRVDPSILSGGIWQALLTTAVGLAVAIPVVVIHSWLERRVERIAASLNDAVTQVFTHQSKPHQSGKIANAA</sequence>
<dbReference type="InterPro" id="IPR002898">
    <property type="entry name" value="MotA_ExbB_proton_chnl"/>
</dbReference>
<evidence type="ECO:0000256" key="8">
    <source>
        <dbReference type="ARBA" id="ARBA00023136"/>
    </source>
</evidence>
<dbReference type="InterPro" id="IPR050790">
    <property type="entry name" value="ExbB/TolQ_transport"/>
</dbReference>
<gene>
    <name evidence="11" type="ORF">LCGC14_0049940</name>
</gene>
<comment type="similarity">
    <text evidence="2">Belongs to the ExbB/TolQ family.</text>
</comment>
<keyword evidence="8 9" id="KW-0472">Membrane</keyword>
<proteinExistence type="inferred from homology"/>
<evidence type="ECO:0000256" key="4">
    <source>
        <dbReference type="ARBA" id="ARBA00022475"/>
    </source>
</evidence>
<dbReference type="PANTHER" id="PTHR30625">
    <property type="entry name" value="PROTEIN TOLQ"/>
    <property type="match status" value="1"/>
</dbReference>
<reference evidence="11" key="1">
    <citation type="journal article" date="2015" name="Nature">
        <title>Complex archaea that bridge the gap between prokaryotes and eukaryotes.</title>
        <authorList>
            <person name="Spang A."/>
            <person name="Saw J.H."/>
            <person name="Jorgensen S.L."/>
            <person name="Zaremba-Niedzwiedzka K."/>
            <person name="Martijn J."/>
            <person name="Lind A.E."/>
            <person name="van Eijk R."/>
            <person name="Schleper C."/>
            <person name="Guy L."/>
            <person name="Ettema T.J."/>
        </authorList>
    </citation>
    <scope>NUCLEOTIDE SEQUENCE</scope>
</reference>
<protein>
    <recommendedName>
        <fullName evidence="10">MotA/TolQ/ExbB proton channel domain-containing protein</fullName>
    </recommendedName>
</protein>
<name>A0A0F9VT82_9ZZZZ</name>
<keyword evidence="6" id="KW-0653">Protein transport</keyword>
<evidence type="ECO:0000256" key="9">
    <source>
        <dbReference type="SAM" id="Phobius"/>
    </source>
</evidence>
<evidence type="ECO:0000256" key="6">
    <source>
        <dbReference type="ARBA" id="ARBA00022927"/>
    </source>
</evidence>
<dbReference type="Pfam" id="PF01618">
    <property type="entry name" value="MotA_ExbB"/>
    <property type="match status" value="1"/>
</dbReference>
<keyword evidence="3" id="KW-0813">Transport</keyword>
<evidence type="ECO:0000256" key="5">
    <source>
        <dbReference type="ARBA" id="ARBA00022692"/>
    </source>
</evidence>
<feature type="transmembrane region" description="Helical" evidence="9">
    <location>
        <begin position="99"/>
        <end position="123"/>
    </location>
</feature>
<feature type="transmembrane region" description="Helical" evidence="9">
    <location>
        <begin position="208"/>
        <end position="228"/>
    </location>
</feature>
<dbReference type="GO" id="GO:0017038">
    <property type="term" value="P:protein import"/>
    <property type="evidence" value="ECO:0007669"/>
    <property type="project" value="TreeGrafter"/>
</dbReference>
<organism evidence="11">
    <name type="scientific">marine sediment metagenome</name>
    <dbReference type="NCBI Taxonomy" id="412755"/>
    <lineage>
        <taxon>unclassified sequences</taxon>
        <taxon>metagenomes</taxon>
        <taxon>ecological metagenomes</taxon>
    </lineage>
</organism>
<evidence type="ECO:0000259" key="10">
    <source>
        <dbReference type="Pfam" id="PF01618"/>
    </source>
</evidence>
<dbReference type="PANTHER" id="PTHR30625:SF15">
    <property type="entry name" value="BIOPOLYMER TRANSPORT PROTEIN EXBB"/>
    <property type="match status" value="1"/>
</dbReference>
<evidence type="ECO:0000256" key="3">
    <source>
        <dbReference type="ARBA" id="ARBA00022448"/>
    </source>
</evidence>
<feature type="transmembrane region" description="Helical" evidence="9">
    <location>
        <begin position="248"/>
        <end position="272"/>
    </location>
</feature>
<evidence type="ECO:0000256" key="7">
    <source>
        <dbReference type="ARBA" id="ARBA00022989"/>
    </source>
</evidence>
<keyword evidence="4" id="KW-1003">Cell membrane</keyword>
<feature type="domain" description="MotA/TolQ/ExbB proton channel" evidence="10">
    <location>
        <begin position="172"/>
        <end position="283"/>
    </location>
</feature>
<comment type="subcellular location">
    <subcellularLocation>
        <location evidence="1">Cell membrane</location>
        <topology evidence="1">Multi-pass membrane protein</topology>
    </subcellularLocation>
</comment>